<dbReference type="Gene3D" id="2.120.10.80">
    <property type="entry name" value="Kelch-type beta propeller"/>
    <property type="match status" value="2"/>
</dbReference>
<evidence type="ECO:0000313" key="5">
    <source>
        <dbReference type="Proteomes" id="UP000022910"/>
    </source>
</evidence>
<protein>
    <submittedName>
        <fullName evidence="4">Kel2p</fullName>
    </submittedName>
</protein>
<dbReference type="OrthoDB" id="2363659at2759"/>
<name>A0A015KAS4_RHIIW</name>
<keyword evidence="3" id="KW-0472">Membrane</keyword>
<dbReference type="PANTHER" id="PTHR46093:SF18">
    <property type="entry name" value="FIBRONECTIN TYPE-III DOMAIN-CONTAINING PROTEIN"/>
    <property type="match status" value="1"/>
</dbReference>
<dbReference type="PANTHER" id="PTHR46093">
    <property type="entry name" value="ACYL-COA-BINDING DOMAIN-CONTAINING PROTEIN 5"/>
    <property type="match status" value="1"/>
</dbReference>
<proteinExistence type="predicted"/>
<dbReference type="InterPro" id="IPR015915">
    <property type="entry name" value="Kelch-typ_b-propeller"/>
</dbReference>
<evidence type="ECO:0000313" key="4">
    <source>
        <dbReference type="EMBL" id="EXX76675.1"/>
    </source>
</evidence>
<dbReference type="AlphaFoldDB" id="A0A015KAS4"/>
<organism evidence="4 5">
    <name type="scientific">Rhizophagus irregularis (strain DAOM 197198w)</name>
    <name type="common">Glomus intraradices</name>
    <dbReference type="NCBI Taxonomy" id="1432141"/>
    <lineage>
        <taxon>Eukaryota</taxon>
        <taxon>Fungi</taxon>
        <taxon>Fungi incertae sedis</taxon>
        <taxon>Mucoromycota</taxon>
        <taxon>Glomeromycotina</taxon>
        <taxon>Glomeromycetes</taxon>
        <taxon>Glomerales</taxon>
        <taxon>Glomeraceae</taxon>
        <taxon>Rhizophagus</taxon>
    </lineage>
</organism>
<dbReference type="Proteomes" id="UP000022910">
    <property type="component" value="Unassembled WGS sequence"/>
</dbReference>
<feature type="transmembrane region" description="Helical" evidence="3">
    <location>
        <begin position="6"/>
        <end position="22"/>
    </location>
</feature>
<dbReference type="SMR" id="A0A015KAS4"/>
<feature type="transmembrane region" description="Helical" evidence="3">
    <location>
        <begin position="380"/>
        <end position="404"/>
    </location>
</feature>
<evidence type="ECO:0000256" key="2">
    <source>
        <dbReference type="ARBA" id="ARBA00022737"/>
    </source>
</evidence>
<accession>A0A015KAS4</accession>
<dbReference type="Pfam" id="PF24681">
    <property type="entry name" value="Kelch_KLHDC2_KLHL20_DRC7"/>
    <property type="match status" value="1"/>
</dbReference>
<gene>
    <name evidence="4" type="ORF">RirG_030930</name>
</gene>
<dbReference type="SUPFAM" id="SSF117281">
    <property type="entry name" value="Kelch motif"/>
    <property type="match status" value="1"/>
</dbReference>
<dbReference type="EMBL" id="JEMT01011901">
    <property type="protein sequence ID" value="EXX76675.1"/>
    <property type="molecule type" value="Genomic_DNA"/>
</dbReference>
<keyword evidence="5" id="KW-1185">Reference proteome</keyword>
<keyword evidence="1" id="KW-0880">Kelch repeat</keyword>
<keyword evidence="3" id="KW-0812">Transmembrane</keyword>
<dbReference type="HOGENOM" id="CLU_019030_2_0_1"/>
<reference evidence="4 5" key="1">
    <citation type="submission" date="2014-02" db="EMBL/GenBank/DDBJ databases">
        <title>Single nucleus genome sequencing reveals high similarity among nuclei of an endomycorrhizal fungus.</title>
        <authorList>
            <person name="Lin K."/>
            <person name="Geurts R."/>
            <person name="Zhang Z."/>
            <person name="Limpens E."/>
            <person name="Saunders D.G."/>
            <person name="Mu D."/>
            <person name="Pang E."/>
            <person name="Cao H."/>
            <person name="Cha H."/>
            <person name="Lin T."/>
            <person name="Zhou Q."/>
            <person name="Shang Y."/>
            <person name="Li Y."/>
            <person name="Ivanov S."/>
            <person name="Sharma T."/>
            <person name="Velzen R.V."/>
            <person name="Ruijter N.D."/>
            <person name="Aanen D.K."/>
            <person name="Win J."/>
            <person name="Kamoun S."/>
            <person name="Bisseling T."/>
            <person name="Huang S."/>
        </authorList>
    </citation>
    <scope>NUCLEOTIDE SEQUENCE [LARGE SCALE GENOMIC DNA]</scope>
    <source>
        <strain evidence="5">DAOM197198w</strain>
    </source>
</reference>
<comment type="caution">
    <text evidence="4">The sequence shown here is derived from an EMBL/GenBank/DDBJ whole genome shotgun (WGS) entry which is preliminary data.</text>
</comment>
<keyword evidence="2" id="KW-0677">Repeat</keyword>
<dbReference type="STRING" id="1432141.A0A015KAS4"/>
<evidence type="ECO:0000256" key="3">
    <source>
        <dbReference type="SAM" id="Phobius"/>
    </source>
</evidence>
<sequence>MIFLYTSLIYIIVFGAFLQLLVEVKSQLITYKPDLRYAHTATLIEDKIYILGGAVPPPRTDYGISPKETFLYLDVSTPFSTNEVKYIDISNNNAVPSHRFAIATKGGANNSTLFLYGGDNLNNQTKELVYTFDAQHSTWSVPKITGDPDPPKGTSYMFPVIDYNELFYLFGGGGAPVVNYVNDMHILDTINLSWKKASSIGAPSNRDGYGAVFLPNKKIIYMGGYGPNGFLPLNEVFLYDTINNSWERKETDGIVPTPRASFSAVLGLDGQSVIIFGGSSEPPLSREIALYVLNLNKFRWRIPGISGKIPASRAFHNALLIGNYMVVTFGGGYMREDDNDILLLDISNNDEYAWTTSFVPPLPTSQSPTNSSSHSNINTIGVAIGILIGVIGGIALTVGGFFLYKQYKNRKERSKAISTPGNERINIKYS</sequence>
<evidence type="ECO:0000256" key="1">
    <source>
        <dbReference type="ARBA" id="ARBA00022441"/>
    </source>
</evidence>
<keyword evidence="3" id="KW-1133">Transmembrane helix</keyword>